<organism evidence="1 2">
    <name type="scientific">Bionectria ochroleuca</name>
    <name type="common">Gliocladium roseum</name>
    <dbReference type="NCBI Taxonomy" id="29856"/>
    <lineage>
        <taxon>Eukaryota</taxon>
        <taxon>Fungi</taxon>
        <taxon>Dikarya</taxon>
        <taxon>Ascomycota</taxon>
        <taxon>Pezizomycotina</taxon>
        <taxon>Sordariomycetes</taxon>
        <taxon>Hypocreomycetidae</taxon>
        <taxon>Hypocreales</taxon>
        <taxon>Bionectriaceae</taxon>
        <taxon>Clonostachys</taxon>
    </lineage>
</organism>
<comment type="caution">
    <text evidence="1">The sequence shown here is derived from an EMBL/GenBank/DDBJ whole genome shotgun (WGS) entry which is preliminary data.</text>
</comment>
<reference evidence="1" key="1">
    <citation type="submission" date="2020-10" db="EMBL/GenBank/DDBJ databases">
        <title>High-Quality Genome Resource of Clonostachys rosea strain S41 by Oxford Nanopore Long-Read Sequencing.</title>
        <authorList>
            <person name="Wang H."/>
        </authorList>
    </citation>
    <scope>NUCLEOTIDE SEQUENCE</scope>
    <source>
        <strain evidence="1">S41</strain>
    </source>
</reference>
<dbReference type="EMBL" id="JADCTT010000008">
    <property type="protein sequence ID" value="KAF9749238.1"/>
    <property type="molecule type" value="Genomic_DNA"/>
</dbReference>
<name>A0A8H7N5U4_BIOOC</name>
<accession>A0A8H7N5U4</accession>
<dbReference type="AlphaFoldDB" id="A0A8H7N5U4"/>
<evidence type="ECO:0000313" key="1">
    <source>
        <dbReference type="EMBL" id="KAF9749238.1"/>
    </source>
</evidence>
<dbReference type="Proteomes" id="UP000616885">
    <property type="component" value="Unassembled WGS sequence"/>
</dbReference>
<evidence type="ECO:0000313" key="2">
    <source>
        <dbReference type="Proteomes" id="UP000616885"/>
    </source>
</evidence>
<proteinExistence type="predicted"/>
<protein>
    <submittedName>
        <fullName evidence="1">Uncharacterized protein</fullName>
    </submittedName>
</protein>
<gene>
    <name evidence="1" type="ORF">IM811_017033</name>
</gene>
<sequence>MWRCVCGGNKVIFLSEVGMDENTVTSEALVDEGECVLVMEVDRECNPHLPRGSRRDCRDTKYKRAPAFVCFPALINSEPQRLRDSLTDLLNCLFLITGKRPPNYFYSRYGIF</sequence>